<dbReference type="RefSeq" id="XP_016645621.1">
    <property type="nucleotide sequence ID" value="XM_016784864.1"/>
</dbReference>
<proteinExistence type="predicted"/>
<evidence type="ECO:0000313" key="3">
    <source>
        <dbReference type="EMBL" id="KEZ45822.1"/>
    </source>
</evidence>
<dbReference type="VEuPathDB" id="FungiDB:SAPIO_CDS1638"/>
<dbReference type="OMA" id="WMRIHIS"/>
<protein>
    <submittedName>
        <fullName evidence="3">Uncharacterized protein</fullName>
    </submittedName>
</protein>
<keyword evidence="1" id="KW-1133">Transmembrane helix</keyword>
<dbReference type="KEGG" id="sapo:SAPIO_CDS1638"/>
<keyword evidence="4" id="KW-1185">Reference proteome</keyword>
<feature type="signal peptide" evidence="2">
    <location>
        <begin position="1"/>
        <end position="31"/>
    </location>
</feature>
<organism evidence="3 4">
    <name type="scientific">Pseudallescheria apiosperma</name>
    <name type="common">Scedosporium apiospermum</name>
    <dbReference type="NCBI Taxonomy" id="563466"/>
    <lineage>
        <taxon>Eukaryota</taxon>
        <taxon>Fungi</taxon>
        <taxon>Dikarya</taxon>
        <taxon>Ascomycota</taxon>
        <taxon>Pezizomycotina</taxon>
        <taxon>Sordariomycetes</taxon>
        <taxon>Hypocreomycetidae</taxon>
        <taxon>Microascales</taxon>
        <taxon>Microascaceae</taxon>
        <taxon>Scedosporium</taxon>
    </lineage>
</organism>
<dbReference type="OrthoDB" id="5153226at2759"/>
<evidence type="ECO:0000256" key="1">
    <source>
        <dbReference type="SAM" id="Phobius"/>
    </source>
</evidence>
<sequence length="302" mass="32552">MPLLPNLPSLLSLPIPLIALLLNPLLPTVSAAEGAAEAVDTAGFWVGFTLVFVISAVESAASVIWTRFRVTSDGIHPIELSCRVCGREIFLSVIDEDAATEIANNGMPAGCYSGSDSSVTASNMHSTMTRSRSDGCSCCGGFESRHTETHGRMVEAVIDKFFSFMMAPTLLIRRFNPATGLSAPAGLVSNVKGLLKPDIKRTVGRMLEHGVHLFVGLVDISLGVAGLALKPQSPQNLYDTLKDPSAPMTFENYLTLFLLYWLLGAVLLLCMIPLHSSRRSTQAAQGGVDAYAELLDRRRERD</sequence>
<evidence type="ECO:0000313" key="4">
    <source>
        <dbReference type="Proteomes" id="UP000028545"/>
    </source>
</evidence>
<gene>
    <name evidence="3" type="ORF">SAPIO_CDS1638</name>
</gene>
<feature type="chain" id="PRO_5001775641" evidence="2">
    <location>
        <begin position="32"/>
        <end position="302"/>
    </location>
</feature>
<reference evidence="3 4" key="1">
    <citation type="journal article" date="2014" name="Genome Announc.">
        <title>Draft genome sequence of the pathogenic fungus Scedosporium apiospermum.</title>
        <authorList>
            <person name="Vandeputte P."/>
            <person name="Ghamrawi S."/>
            <person name="Rechenmann M."/>
            <person name="Iltis A."/>
            <person name="Giraud S."/>
            <person name="Fleury M."/>
            <person name="Thornton C."/>
            <person name="Delhaes L."/>
            <person name="Meyer W."/>
            <person name="Papon N."/>
            <person name="Bouchara J.P."/>
        </authorList>
    </citation>
    <scope>NUCLEOTIDE SEQUENCE [LARGE SCALE GENOMIC DNA]</scope>
    <source>
        <strain evidence="3 4">IHEM 14462</strain>
    </source>
</reference>
<dbReference type="Proteomes" id="UP000028545">
    <property type="component" value="Unassembled WGS sequence"/>
</dbReference>
<comment type="caution">
    <text evidence="3">The sequence shown here is derived from an EMBL/GenBank/DDBJ whole genome shotgun (WGS) entry which is preliminary data.</text>
</comment>
<feature type="transmembrane region" description="Helical" evidence="1">
    <location>
        <begin position="210"/>
        <end position="229"/>
    </location>
</feature>
<dbReference type="AlphaFoldDB" id="A0A084GER0"/>
<keyword evidence="2" id="KW-0732">Signal</keyword>
<accession>A0A084GER0</accession>
<dbReference type="GeneID" id="27720710"/>
<feature type="transmembrane region" description="Helical" evidence="1">
    <location>
        <begin position="44"/>
        <end position="65"/>
    </location>
</feature>
<keyword evidence="1" id="KW-0472">Membrane</keyword>
<feature type="transmembrane region" description="Helical" evidence="1">
    <location>
        <begin position="253"/>
        <end position="274"/>
    </location>
</feature>
<dbReference type="EMBL" id="JOWA01000066">
    <property type="protein sequence ID" value="KEZ45822.1"/>
    <property type="molecule type" value="Genomic_DNA"/>
</dbReference>
<evidence type="ECO:0000256" key="2">
    <source>
        <dbReference type="SAM" id="SignalP"/>
    </source>
</evidence>
<name>A0A084GER0_PSEDA</name>
<dbReference type="HOGENOM" id="CLU_921823_0_0_1"/>
<keyword evidence="1" id="KW-0812">Transmembrane</keyword>